<evidence type="ECO:0000256" key="4">
    <source>
        <dbReference type="SAM" id="SignalP"/>
    </source>
</evidence>
<dbReference type="eggNOG" id="ENOG502ZB2R">
    <property type="taxonomic scope" value="Bacteria"/>
</dbReference>
<keyword evidence="4" id="KW-0732">Signal</keyword>
<sequence length="310" mass="34461">MKLFFEKMTCIVALTTSSLASATPQSSFKVNGEVGAGLISNSALSVDELDDVSSQSDSGYEFNGVVKGKWHVTDKTKLSSSYAYNKKSYNEFSQYDLALHQLNIDGSYKFNSSEIGVRVDGASASVAGKTFLNYQQVSLYFGYFVQPETYVRTSVKLKNKSFAELSDRDASGFGATLDVFHFMNGANTMLMLGLSAEKEEGQDSQFDYLGLGIHTKITHKFSLFGLDSKVGFGLRFQNKDYQSVEVETFPAGQDIGNRDENRQVIEASWDLHLLDNLSVMTELQHGDFKSQLESQTYQQTIARVGLKYTF</sequence>
<dbReference type="InterPro" id="IPR036942">
    <property type="entry name" value="Beta-barrel_TonB_sf"/>
</dbReference>
<proteinExistence type="predicted"/>
<dbReference type="RefSeq" id="WP_007640191.1">
    <property type="nucleotide sequence ID" value="NC_020514.1"/>
</dbReference>
<dbReference type="KEGG" id="gps:C427_0967"/>
<dbReference type="AlphaFoldDB" id="K7A8W7"/>
<accession>K7A8W7</accession>
<evidence type="ECO:0000313" key="6">
    <source>
        <dbReference type="Proteomes" id="UP000011864"/>
    </source>
</evidence>
<feature type="signal peptide" evidence="4">
    <location>
        <begin position="1"/>
        <end position="22"/>
    </location>
</feature>
<keyword evidence="6" id="KW-1185">Reference proteome</keyword>
<evidence type="ECO:0000256" key="1">
    <source>
        <dbReference type="ARBA" id="ARBA00004442"/>
    </source>
</evidence>
<evidence type="ECO:0000256" key="3">
    <source>
        <dbReference type="ARBA" id="ARBA00023237"/>
    </source>
</evidence>
<organism evidence="5 6">
    <name type="scientific">Paraglaciecola psychrophila 170</name>
    <dbReference type="NCBI Taxonomy" id="1129794"/>
    <lineage>
        <taxon>Bacteria</taxon>
        <taxon>Pseudomonadati</taxon>
        <taxon>Pseudomonadota</taxon>
        <taxon>Gammaproteobacteria</taxon>
        <taxon>Alteromonadales</taxon>
        <taxon>Alteromonadaceae</taxon>
        <taxon>Paraglaciecola</taxon>
    </lineage>
</organism>
<dbReference type="OrthoDB" id="6310872at2"/>
<reference evidence="5 6" key="1">
    <citation type="journal article" date="2013" name="Genome Announc.">
        <title>Complete Genome Sequence of Glaciecola psychrophila Strain 170T.</title>
        <authorList>
            <person name="Yin J."/>
            <person name="Chen J."/>
            <person name="Liu G."/>
            <person name="Yu Y."/>
            <person name="Song L."/>
            <person name="Wang X."/>
            <person name="Qu X."/>
        </authorList>
    </citation>
    <scope>NUCLEOTIDE SEQUENCE [LARGE SCALE GENOMIC DNA]</scope>
    <source>
        <strain evidence="5 6">170</strain>
    </source>
</reference>
<keyword evidence="3" id="KW-0998">Cell outer membrane</keyword>
<gene>
    <name evidence="5" type="ORF">C427_0967</name>
</gene>
<keyword evidence="2" id="KW-0472">Membrane</keyword>
<comment type="subcellular location">
    <subcellularLocation>
        <location evidence="1">Cell outer membrane</location>
    </subcellularLocation>
</comment>
<feature type="chain" id="PRO_5003898973" evidence="4">
    <location>
        <begin position="23"/>
        <end position="310"/>
    </location>
</feature>
<dbReference type="HOGENOM" id="CLU_077932_0_0_6"/>
<evidence type="ECO:0000256" key="2">
    <source>
        <dbReference type="ARBA" id="ARBA00023136"/>
    </source>
</evidence>
<name>K7A8W7_9ALTE</name>
<evidence type="ECO:0000313" key="5">
    <source>
        <dbReference type="EMBL" id="AGH43076.1"/>
    </source>
</evidence>
<dbReference type="Gene3D" id="2.40.170.20">
    <property type="entry name" value="TonB-dependent receptor, beta-barrel domain"/>
    <property type="match status" value="1"/>
</dbReference>
<dbReference type="STRING" id="1129794.C427_0967"/>
<dbReference type="EMBL" id="CP003837">
    <property type="protein sequence ID" value="AGH43076.1"/>
    <property type="molecule type" value="Genomic_DNA"/>
</dbReference>
<dbReference type="Proteomes" id="UP000011864">
    <property type="component" value="Chromosome"/>
</dbReference>
<dbReference type="PATRIC" id="fig|1129794.4.peg.954"/>
<protein>
    <submittedName>
        <fullName evidence="5">Uncharacterized protein</fullName>
    </submittedName>
</protein>
<dbReference type="GO" id="GO:0009279">
    <property type="term" value="C:cell outer membrane"/>
    <property type="evidence" value="ECO:0007669"/>
    <property type="project" value="UniProtKB-SubCell"/>
</dbReference>
<dbReference type="SUPFAM" id="SSF56935">
    <property type="entry name" value="Porins"/>
    <property type="match status" value="1"/>
</dbReference>